<feature type="domain" description="DDE Tnp4" evidence="4">
    <location>
        <begin position="61"/>
        <end position="166"/>
    </location>
</feature>
<dbReference type="Pfam" id="PF13359">
    <property type="entry name" value="DDE_Tnp_4"/>
    <property type="match status" value="1"/>
</dbReference>
<reference evidence="6" key="1">
    <citation type="submission" date="2016-12" db="EMBL/GenBank/DDBJ databases">
        <authorList>
            <person name="Varghese N."/>
            <person name="Submissions S."/>
        </authorList>
    </citation>
    <scope>NUCLEOTIDE SEQUENCE [LARGE SCALE GENOMIC DNA]</scope>
    <source>
        <strain evidence="6">DSM 45599</strain>
    </source>
</reference>
<proteinExistence type="predicted"/>
<dbReference type="GO" id="GO:0004519">
    <property type="term" value="F:endonuclease activity"/>
    <property type="evidence" value="ECO:0007669"/>
    <property type="project" value="UniProtKB-KW"/>
</dbReference>
<sequence>MARRASRPPGELTCRRDDAAFDHRNAAGVTGRTAGNRPGRYLLTPRPVQTFPPSAASGSSASSKGSVHLTAARSHGIIDALTSADVMTFADKGYQGARGSVRTPFKRRRFRPKLSRRQRAVNRAHARIRARGERAIATLKTWKTLAKLRCCTRRATAIAQAILVLHHVEANRYAR</sequence>
<keyword evidence="2" id="KW-0479">Metal-binding</keyword>
<protein>
    <submittedName>
        <fullName evidence="5">DDE superfamily endonuclease</fullName>
    </submittedName>
</protein>
<feature type="compositionally biased region" description="Low complexity" evidence="3">
    <location>
        <begin position="54"/>
        <end position="63"/>
    </location>
</feature>
<dbReference type="Proteomes" id="UP000185124">
    <property type="component" value="Unassembled WGS sequence"/>
</dbReference>
<evidence type="ECO:0000256" key="1">
    <source>
        <dbReference type="ARBA" id="ARBA00001968"/>
    </source>
</evidence>
<dbReference type="AlphaFoldDB" id="A0A1N5TSG5"/>
<evidence type="ECO:0000259" key="4">
    <source>
        <dbReference type="Pfam" id="PF13359"/>
    </source>
</evidence>
<organism evidence="5 6">
    <name type="scientific">Micromonospora cremea</name>
    <dbReference type="NCBI Taxonomy" id="709881"/>
    <lineage>
        <taxon>Bacteria</taxon>
        <taxon>Bacillati</taxon>
        <taxon>Actinomycetota</taxon>
        <taxon>Actinomycetes</taxon>
        <taxon>Micromonosporales</taxon>
        <taxon>Micromonosporaceae</taxon>
        <taxon>Micromonospora</taxon>
    </lineage>
</organism>
<dbReference type="GO" id="GO:0046872">
    <property type="term" value="F:metal ion binding"/>
    <property type="evidence" value="ECO:0007669"/>
    <property type="project" value="UniProtKB-KW"/>
</dbReference>
<feature type="region of interest" description="Disordered" evidence="3">
    <location>
        <begin position="24"/>
        <end position="63"/>
    </location>
</feature>
<keyword evidence="5" id="KW-0378">Hydrolase</keyword>
<dbReference type="InterPro" id="IPR027806">
    <property type="entry name" value="HARBI1_dom"/>
</dbReference>
<accession>A0A1N5TSG5</accession>
<dbReference type="STRING" id="709881.SAMN04489832_0334"/>
<comment type="cofactor">
    <cofactor evidence="1">
        <name>a divalent metal cation</name>
        <dbReference type="ChEBI" id="CHEBI:60240"/>
    </cofactor>
</comment>
<evidence type="ECO:0000313" key="6">
    <source>
        <dbReference type="Proteomes" id="UP000185124"/>
    </source>
</evidence>
<evidence type="ECO:0000313" key="5">
    <source>
        <dbReference type="EMBL" id="SIM51045.1"/>
    </source>
</evidence>
<keyword evidence="6" id="KW-1185">Reference proteome</keyword>
<evidence type="ECO:0000256" key="2">
    <source>
        <dbReference type="ARBA" id="ARBA00022723"/>
    </source>
</evidence>
<gene>
    <name evidence="5" type="ORF">SAMN04489832_0334</name>
</gene>
<keyword evidence="5" id="KW-0255">Endonuclease</keyword>
<keyword evidence="5" id="KW-0540">Nuclease</keyword>
<name>A0A1N5TSG5_9ACTN</name>
<dbReference type="EMBL" id="FSQT01000001">
    <property type="protein sequence ID" value="SIM51045.1"/>
    <property type="molecule type" value="Genomic_DNA"/>
</dbReference>
<evidence type="ECO:0000256" key="3">
    <source>
        <dbReference type="SAM" id="MobiDB-lite"/>
    </source>
</evidence>